<gene>
    <name evidence="2" type="ORF">E3O44_12340</name>
</gene>
<sequence length="77" mass="8093">MDIPFTIIPLVAIIGGITYAILTRYFASRAEIAASTGSPGLQAALAASNDLNAQLLERLTSMDARLGSIERTLTEVG</sequence>
<evidence type="ECO:0000313" key="3">
    <source>
        <dbReference type="Proteomes" id="UP000297608"/>
    </source>
</evidence>
<feature type="transmembrane region" description="Helical" evidence="1">
    <location>
        <begin position="6"/>
        <end position="27"/>
    </location>
</feature>
<organism evidence="2 3">
    <name type="scientific">Cryobacterium algoricola</name>
    <dbReference type="NCBI Taxonomy" id="1259183"/>
    <lineage>
        <taxon>Bacteria</taxon>
        <taxon>Bacillati</taxon>
        <taxon>Actinomycetota</taxon>
        <taxon>Actinomycetes</taxon>
        <taxon>Micrococcales</taxon>
        <taxon>Microbacteriaceae</taxon>
        <taxon>Cryobacterium</taxon>
    </lineage>
</organism>
<protein>
    <submittedName>
        <fullName evidence="2">Uncharacterized protein</fullName>
    </submittedName>
</protein>
<keyword evidence="1" id="KW-0472">Membrane</keyword>
<accession>A0ABY2IBI6</accession>
<evidence type="ECO:0000256" key="1">
    <source>
        <dbReference type="SAM" id="Phobius"/>
    </source>
</evidence>
<keyword evidence="3" id="KW-1185">Reference proteome</keyword>
<dbReference type="EMBL" id="SOFG01000015">
    <property type="protein sequence ID" value="TFB86239.1"/>
    <property type="molecule type" value="Genomic_DNA"/>
</dbReference>
<keyword evidence="1" id="KW-0812">Transmembrane</keyword>
<dbReference type="Proteomes" id="UP000297608">
    <property type="component" value="Unassembled WGS sequence"/>
</dbReference>
<evidence type="ECO:0000313" key="2">
    <source>
        <dbReference type="EMBL" id="TFB86239.1"/>
    </source>
</evidence>
<dbReference type="RefSeq" id="WP_134535075.1">
    <property type="nucleotide sequence ID" value="NZ_SOFG01000015.1"/>
</dbReference>
<reference evidence="2 3" key="1">
    <citation type="submission" date="2019-03" db="EMBL/GenBank/DDBJ databases">
        <title>Genomics of glacier-inhabiting Cryobacterium strains.</title>
        <authorList>
            <person name="Liu Q."/>
            <person name="Xin Y.-H."/>
        </authorList>
    </citation>
    <scope>NUCLEOTIDE SEQUENCE [LARGE SCALE GENOMIC DNA]</scope>
    <source>
        <strain evidence="2 3">MDB2-B</strain>
    </source>
</reference>
<comment type="caution">
    <text evidence="2">The sequence shown here is derived from an EMBL/GenBank/DDBJ whole genome shotgun (WGS) entry which is preliminary data.</text>
</comment>
<proteinExistence type="predicted"/>
<name>A0ABY2IBI6_9MICO</name>
<keyword evidence="1" id="KW-1133">Transmembrane helix</keyword>